<organism evidence="1 2">
    <name type="scientific">Caenorhabditis auriculariae</name>
    <dbReference type="NCBI Taxonomy" id="2777116"/>
    <lineage>
        <taxon>Eukaryota</taxon>
        <taxon>Metazoa</taxon>
        <taxon>Ecdysozoa</taxon>
        <taxon>Nematoda</taxon>
        <taxon>Chromadorea</taxon>
        <taxon>Rhabditida</taxon>
        <taxon>Rhabditina</taxon>
        <taxon>Rhabditomorpha</taxon>
        <taxon>Rhabditoidea</taxon>
        <taxon>Rhabditidae</taxon>
        <taxon>Peloderinae</taxon>
        <taxon>Caenorhabditis</taxon>
    </lineage>
</organism>
<evidence type="ECO:0000313" key="2">
    <source>
        <dbReference type="Proteomes" id="UP000835052"/>
    </source>
</evidence>
<dbReference type="EMBL" id="CAJGYM010000047">
    <property type="protein sequence ID" value="CAD6194706.1"/>
    <property type="molecule type" value="Genomic_DNA"/>
</dbReference>
<name>A0A8S1HDF3_9PELO</name>
<keyword evidence="2" id="KW-1185">Reference proteome</keyword>
<sequence length="304" mass="34118">MDLSMEAIDVHSFFPGKVKPRKEPIIIEWQKTEEIGMSRGTWVQFPGEHDEVELPASQPSPSSTGRAVYVRGDLMLKFLKPKSSDEGSSKDSKSGASTAERVGERYLCDVLWSRSQPPILSNRMLRPRQLIGVATYVRQRWRLEGPKAGALRPTLAALLPARTWCLCDTTWRQLCREAPQPRRGAETRRTRTHKTGRRGMPLVDAVGNIQWNTTVDEDVEFDDDDCDVTASFTLPAAVSDTPSSSSYSKDYEIFGEEEAIAFCEFQRFVRDQNDARSQQEEAWRVAAEATPSATHAQTLAHAEA</sequence>
<protein>
    <submittedName>
        <fullName evidence="1">Uncharacterized protein</fullName>
    </submittedName>
</protein>
<reference evidence="1" key="1">
    <citation type="submission" date="2020-10" db="EMBL/GenBank/DDBJ databases">
        <authorList>
            <person name="Kikuchi T."/>
        </authorList>
    </citation>
    <scope>NUCLEOTIDE SEQUENCE</scope>
    <source>
        <strain evidence="1">NKZ352</strain>
    </source>
</reference>
<proteinExistence type="predicted"/>
<comment type="caution">
    <text evidence="1">The sequence shown here is derived from an EMBL/GenBank/DDBJ whole genome shotgun (WGS) entry which is preliminary data.</text>
</comment>
<dbReference type="Proteomes" id="UP000835052">
    <property type="component" value="Unassembled WGS sequence"/>
</dbReference>
<gene>
    <name evidence="1" type="ORF">CAUJ_LOCUS10625</name>
</gene>
<dbReference type="AlphaFoldDB" id="A0A8S1HDF3"/>
<accession>A0A8S1HDF3</accession>
<evidence type="ECO:0000313" key="1">
    <source>
        <dbReference type="EMBL" id="CAD6194706.1"/>
    </source>
</evidence>